<dbReference type="RefSeq" id="WP_284915728.1">
    <property type="nucleotide sequence ID" value="NZ_CP126980.1"/>
</dbReference>
<sequence>MNAVARVTTPVRPAVGTFFLVTGAVFATWATRVPAVQERLGLSVAGLTVALFGLTAGAVAGLPAAGVIVARWGSRRALLAATGVYLAALPLIGVAPTLPVLTGALALFAFANSTVDVAMNTQGLLIERAVGRPVLGRQHAMLSAGGIAGATVGALAAGAGIGPAAHFAATSAVLAGVCAVAAVALLPDAPARRAGRTRPATPSRLLWLLGLIAFCALLGEGVINDWGAVFLHDAGNAPSEVAAAGFAAFSAGMVVGRLATDPLRSRFPSHRLLAGCALVSATGAALAVAVPVPAAGLVAYALVGLGIAPVAPVAFSRAADDPMTTAGAVATVSAIGYLGFLAGPPLMGALITLTSLHAAMSILIVVTSAMGMLGRTLRNR</sequence>
<dbReference type="Gene3D" id="1.20.1250.20">
    <property type="entry name" value="MFS general substrate transporter like domains"/>
    <property type="match status" value="2"/>
</dbReference>
<keyword evidence="7" id="KW-1185">Reference proteome</keyword>
<evidence type="ECO:0000256" key="5">
    <source>
        <dbReference type="SAM" id="Phobius"/>
    </source>
</evidence>
<evidence type="ECO:0000256" key="3">
    <source>
        <dbReference type="ARBA" id="ARBA00022989"/>
    </source>
</evidence>
<dbReference type="PANTHER" id="PTHR23514">
    <property type="entry name" value="BYPASS OF STOP CODON PROTEIN 6"/>
    <property type="match status" value="1"/>
</dbReference>
<keyword evidence="3 5" id="KW-1133">Transmembrane helix</keyword>
<comment type="subcellular location">
    <subcellularLocation>
        <location evidence="1">Membrane</location>
        <topology evidence="1">Multi-pass membrane protein</topology>
    </subcellularLocation>
</comment>
<dbReference type="SUPFAM" id="SSF103473">
    <property type="entry name" value="MFS general substrate transporter"/>
    <property type="match status" value="1"/>
</dbReference>
<feature type="transmembrane region" description="Helical" evidence="5">
    <location>
        <begin position="346"/>
        <end position="373"/>
    </location>
</feature>
<dbReference type="Proteomes" id="UP001240150">
    <property type="component" value="Chromosome"/>
</dbReference>
<dbReference type="PANTHER" id="PTHR23514:SF13">
    <property type="entry name" value="INNER MEMBRANE PROTEIN YBJJ"/>
    <property type="match status" value="1"/>
</dbReference>
<dbReference type="CDD" id="cd17393">
    <property type="entry name" value="MFS_MosC_like"/>
    <property type="match status" value="1"/>
</dbReference>
<dbReference type="InterPro" id="IPR011701">
    <property type="entry name" value="MFS"/>
</dbReference>
<evidence type="ECO:0000256" key="2">
    <source>
        <dbReference type="ARBA" id="ARBA00022692"/>
    </source>
</evidence>
<feature type="transmembrane region" description="Helical" evidence="5">
    <location>
        <begin position="42"/>
        <end position="70"/>
    </location>
</feature>
<feature type="transmembrane region" description="Helical" evidence="5">
    <location>
        <begin position="322"/>
        <end position="340"/>
    </location>
</feature>
<gene>
    <name evidence="6" type="ORF">ACTOB_006538</name>
</gene>
<evidence type="ECO:0000313" key="6">
    <source>
        <dbReference type="EMBL" id="WIM94512.1"/>
    </source>
</evidence>
<feature type="transmembrane region" description="Helical" evidence="5">
    <location>
        <begin position="167"/>
        <end position="186"/>
    </location>
</feature>
<feature type="transmembrane region" description="Helical" evidence="5">
    <location>
        <begin position="77"/>
        <end position="95"/>
    </location>
</feature>
<feature type="transmembrane region" description="Helical" evidence="5">
    <location>
        <begin position="101"/>
        <end position="119"/>
    </location>
</feature>
<name>A0ABY8WC42_9ACTN</name>
<feature type="transmembrane region" description="Helical" evidence="5">
    <location>
        <begin position="206"/>
        <end position="229"/>
    </location>
</feature>
<feature type="transmembrane region" description="Helical" evidence="5">
    <location>
        <begin position="140"/>
        <end position="161"/>
    </location>
</feature>
<reference evidence="6 7" key="1">
    <citation type="submission" date="2023-06" db="EMBL/GenBank/DDBJ databases">
        <authorList>
            <person name="Yushchuk O."/>
            <person name="Binda E."/>
            <person name="Ruckert-Reed C."/>
            <person name="Fedorenko V."/>
            <person name="Kalinowski J."/>
            <person name="Marinelli F."/>
        </authorList>
    </citation>
    <scope>NUCLEOTIDE SEQUENCE [LARGE SCALE GENOMIC DNA]</scope>
    <source>
        <strain evidence="6 7">NRRL 3884</strain>
    </source>
</reference>
<feature type="transmembrane region" description="Helical" evidence="5">
    <location>
        <begin position="272"/>
        <end position="291"/>
    </location>
</feature>
<dbReference type="InterPro" id="IPR051788">
    <property type="entry name" value="MFS_Transporter"/>
</dbReference>
<evidence type="ECO:0000256" key="4">
    <source>
        <dbReference type="ARBA" id="ARBA00023136"/>
    </source>
</evidence>
<dbReference type="EMBL" id="CP126980">
    <property type="protein sequence ID" value="WIM94512.1"/>
    <property type="molecule type" value="Genomic_DNA"/>
</dbReference>
<keyword evidence="2 5" id="KW-0812">Transmembrane</keyword>
<feature type="transmembrane region" description="Helical" evidence="5">
    <location>
        <begin position="12"/>
        <end position="30"/>
    </location>
</feature>
<keyword evidence="4 5" id="KW-0472">Membrane</keyword>
<proteinExistence type="predicted"/>
<protein>
    <submittedName>
        <fullName evidence="6">MFS transporter</fullName>
    </submittedName>
</protein>
<dbReference type="InterPro" id="IPR036259">
    <property type="entry name" value="MFS_trans_sf"/>
</dbReference>
<accession>A0ABY8WC42</accession>
<organism evidence="6 7">
    <name type="scientific">Actinoplanes oblitus</name>
    <dbReference type="NCBI Taxonomy" id="3040509"/>
    <lineage>
        <taxon>Bacteria</taxon>
        <taxon>Bacillati</taxon>
        <taxon>Actinomycetota</taxon>
        <taxon>Actinomycetes</taxon>
        <taxon>Micromonosporales</taxon>
        <taxon>Micromonosporaceae</taxon>
        <taxon>Actinoplanes</taxon>
    </lineage>
</organism>
<evidence type="ECO:0000313" key="7">
    <source>
        <dbReference type="Proteomes" id="UP001240150"/>
    </source>
</evidence>
<dbReference type="Pfam" id="PF07690">
    <property type="entry name" value="MFS_1"/>
    <property type="match status" value="1"/>
</dbReference>
<feature type="transmembrane region" description="Helical" evidence="5">
    <location>
        <begin position="241"/>
        <end position="260"/>
    </location>
</feature>
<feature type="transmembrane region" description="Helical" evidence="5">
    <location>
        <begin position="297"/>
        <end position="315"/>
    </location>
</feature>
<evidence type="ECO:0000256" key="1">
    <source>
        <dbReference type="ARBA" id="ARBA00004141"/>
    </source>
</evidence>